<organism evidence="6 7">
    <name type="scientific">Cupriavidus lacunae</name>
    <dbReference type="NCBI Taxonomy" id="2666307"/>
    <lineage>
        <taxon>Bacteria</taxon>
        <taxon>Pseudomonadati</taxon>
        <taxon>Pseudomonadota</taxon>
        <taxon>Betaproteobacteria</taxon>
        <taxon>Burkholderiales</taxon>
        <taxon>Burkholderiaceae</taxon>
        <taxon>Cupriavidus</taxon>
    </lineage>
</organism>
<comment type="caution">
    <text evidence="6">The sequence shown here is derived from an EMBL/GenBank/DDBJ whole genome shotgun (WGS) entry which is preliminary data.</text>
</comment>
<reference evidence="7" key="1">
    <citation type="submission" date="2018-06" db="EMBL/GenBank/DDBJ databases">
        <authorList>
            <person name="Feng T."/>
            <person name="Jeon C.O."/>
        </authorList>
    </citation>
    <scope>NUCLEOTIDE SEQUENCE [LARGE SCALE GENOMIC DNA]</scope>
    <source>
        <strain evidence="7">S23</strain>
    </source>
</reference>
<dbReference type="PROSITE" id="PS50995">
    <property type="entry name" value="HTH_MARR_2"/>
    <property type="match status" value="1"/>
</dbReference>
<dbReference type="Gene3D" id="1.10.10.10">
    <property type="entry name" value="Winged helix-like DNA-binding domain superfamily/Winged helix DNA-binding domain"/>
    <property type="match status" value="1"/>
</dbReference>
<evidence type="ECO:0000256" key="3">
    <source>
        <dbReference type="ARBA" id="ARBA00023163"/>
    </source>
</evidence>
<evidence type="ECO:0000256" key="2">
    <source>
        <dbReference type="ARBA" id="ARBA00023125"/>
    </source>
</evidence>
<dbReference type="Proteomes" id="UP000255165">
    <property type="component" value="Unassembled WGS sequence"/>
</dbReference>
<feature type="domain" description="HTH marR-type" evidence="5">
    <location>
        <begin position="11"/>
        <end position="144"/>
    </location>
</feature>
<name>A0A370MXI9_9BURK</name>
<dbReference type="InterPro" id="IPR036388">
    <property type="entry name" value="WH-like_DNA-bd_sf"/>
</dbReference>
<dbReference type="SMART" id="SM00347">
    <property type="entry name" value="HTH_MARR"/>
    <property type="match status" value="1"/>
</dbReference>
<dbReference type="PANTHER" id="PTHR42756:SF1">
    <property type="entry name" value="TRANSCRIPTIONAL REPRESSOR OF EMRAB OPERON"/>
    <property type="match status" value="1"/>
</dbReference>
<evidence type="ECO:0000256" key="4">
    <source>
        <dbReference type="SAM" id="MobiDB-lite"/>
    </source>
</evidence>
<protein>
    <submittedName>
        <fullName evidence="6">MarR family transcriptional regulator</fullName>
    </submittedName>
</protein>
<evidence type="ECO:0000313" key="7">
    <source>
        <dbReference type="Proteomes" id="UP000255165"/>
    </source>
</evidence>
<proteinExistence type="predicted"/>
<dbReference type="InterPro" id="IPR036390">
    <property type="entry name" value="WH_DNA-bd_sf"/>
</dbReference>
<dbReference type="PANTHER" id="PTHR42756">
    <property type="entry name" value="TRANSCRIPTIONAL REGULATOR, MARR"/>
    <property type="match status" value="1"/>
</dbReference>
<evidence type="ECO:0000259" key="5">
    <source>
        <dbReference type="PROSITE" id="PS50995"/>
    </source>
</evidence>
<dbReference type="SUPFAM" id="SSF46785">
    <property type="entry name" value="Winged helix' DNA-binding domain"/>
    <property type="match status" value="1"/>
</dbReference>
<sequence length="178" mass="19211">MASRYTPVALDRTLTHRLHELSKLTDRVTQLAYEAEVGIPMHEGRCLAAIGSFSPLSVNDLARRANLNKGPASRAAQSLVDQGLVHKDASATDGRGVVLTLTAKGERVWLRAMALIERRNAEIVSCLGPAERQQFDRLLERLVSHARESADGPESGATKQSDASKDISAKLRGKAASS</sequence>
<keyword evidence="7" id="KW-1185">Reference proteome</keyword>
<evidence type="ECO:0000256" key="1">
    <source>
        <dbReference type="ARBA" id="ARBA00023015"/>
    </source>
</evidence>
<keyword evidence="3" id="KW-0804">Transcription</keyword>
<dbReference type="InterPro" id="IPR000835">
    <property type="entry name" value="HTH_MarR-typ"/>
</dbReference>
<dbReference type="PRINTS" id="PR00598">
    <property type="entry name" value="HTHMARR"/>
</dbReference>
<dbReference type="AlphaFoldDB" id="A0A370MXI9"/>
<dbReference type="GO" id="GO:0003700">
    <property type="term" value="F:DNA-binding transcription factor activity"/>
    <property type="evidence" value="ECO:0007669"/>
    <property type="project" value="InterPro"/>
</dbReference>
<gene>
    <name evidence="6" type="ORF">DN412_41500</name>
</gene>
<dbReference type="Pfam" id="PF12802">
    <property type="entry name" value="MarR_2"/>
    <property type="match status" value="1"/>
</dbReference>
<feature type="region of interest" description="Disordered" evidence="4">
    <location>
        <begin position="146"/>
        <end position="178"/>
    </location>
</feature>
<keyword evidence="1" id="KW-0805">Transcription regulation</keyword>
<keyword evidence="2" id="KW-0238">DNA-binding</keyword>
<dbReference type="EMBL" id="QKWJ01000158">
    <property type="protein sequence ID" value="RDJ98091.1"/>
    <property type="molecule type" value="Genomic_DNA"/>
</dbReference>
<evidence type="ECO:0000313" key="6">
    <source>
        <dbReference type="EMBL" id="RDJ98091.1"/>
    </source>
</evidence>
<dbReference type="GO" id="GO:0003677">
    <property type="term" value="F:DNA binding"/>
    <property type="evidence" value="ECO:0007669"/>
    <property type="project" value="UniProtKB-KW"/>
</dbReference>
<accession>A0A370MXI9</accession>